<dbReference type="PIRSF" id="PIRSF006648">
    <property type="entry name" value="DrrB"/>
    <property type="match status" value="1"/>
</dbReference>
<evidence type="ECO:0000256" key="6">
    <source>
        <dbReference type="RuleBase" id="RU361157"/>
    </source>
</evidence>
<keyword evidence="3 6" id="KW-1133">Transmembrane helix</keyword>
<dbReference type="Proteomes" id="UP000479526">
    <property type="component" value="Unassembled WGS sequence"/>
</dbReference>
<organism evidence="8 9">
    <name type="scientific">Herbidospora solisilvae</name>
    <dbReference type="NCBI Taxonomy" id="2696284"/>
    <lineage>
        <taxon>Bacteria</taxon>
        <taxon>Bacillati</taxon>
        <taxon>Actinomycetota</taxon>
        <taxon>Actinomycetes</taxon>
        <taxon>Streptosporangiales</taxon>
        <taxon>Streptosporangiaceae</taxon>
        <taxon>Herbidospora</taxon>
    </lineage>
</organism>
<evidence type="ECO:0000256" key="2">
    <source>
        <dbReference type="ARBA" id="ARBA00022692"/>
    </source>
</evidence>
<dbReference type="PROSITE" id="PS51012">
    <property type="entry name" value="ABC_TM2"/>
    <property type="match status" value="1"/>
</dbReference>
<comment type="caution">
    <text evidence="8">The sequence shown here is derived from an EMBL/GenBank/DDBJ whole genome shotgun (WGS) entry which is preliminary data.</text>
</comment>
<feature type="transmembrane region" description="Helical" evidence="6">
    <location>
        <begin position="156"/>
        <end position="177"/>
    </location>
</feature>
<protein>
    <recommendedName>
        <fullName evidence="6">Transport permease protein</fullName>
    </recommendedName>
</protein>
<evidence type="ECO:0000313" key="9">
    <source>
        <dbReference type="Proteomes" id="UP000479526"/>
    </source>
</evidence>
<evidence type="ECO:0000313" key="8">
    <source>
        <dbReference type="EMBL" id="NAS23812.1"/>
    </source>
</evidence>
<dbReference type="EMBL" id="WXEW01000005">
    <property type="protein sequence ID" value="NAS23812.1"/>
    <property type="molecule type" value="Genomic_DNA"/>
</dbReference>
<accession>A0A7C9NIZ5</accession>
<keyword evidence="6" id="KW-0813">Transport</keyword>
<dbReference type="GO" id="GO:0043190">
    <property type="term" value="C:ATP-binding cassette (ABC) transporter complex"/>
    <property type="evidence" value="ECO:0007669"/>
    <property type="project" value="InterPro"/>
</dbReference>
<evidence type="ECO:0000259" key="7">
    <source>
        <dbReference type="PROSITE" id="PS51012"/>
    </source>
</evidence>
<keyword evidence="2 6" id="KW-0812">Transmembrane</keyword>
<dbReference type="GO" id="GO:0046677">
    <property type="term" value="P:response to antibiotic"/>
    <property type="evidence" value="ECO:0007669"/>
    <property type="project" value="UniProtKB-KW"/>
</dbReference>
<dbReference type="InterPro" id="IPR051784">
    <property type="entry name" value="Nod_factor_ABC_transporter"/>
</dbReference>
<dbReference type="InterPro" id="IPR013525">
    <property type="entry name" value="ABC2_TM"/>
</dbReference>
<feature type="transmembrane region" description="Helical" evidence="6">
    <location>
        <begin position="41"/>
        <end position="61"/>
    </location>
</feature>
<dbReference type="RefSeq" id="WP_161481033.1">
    <property type="nucleotide sequence ID" value="NZ_WXEW01000005.1"/>
</dbReference>
<keyword evidence="9" id="KW-1185">Reference proteome</keyword>
<evidence type="ECO:0000256" key="5">
    <source>
        <dbReference type="ARBA" id="ARBA00023251"/>
    </source>
</evidence>
<feature type="transmembrane region" description="Helical" evidence="6">
    <location>
        <begin position="189"/>
        <end position="211"/>
    </location>
</feature>
<evidence type="ECO:0000256" key="3">
    <source>
        <dbReference type="ARBA" id="ARBA00022989"/>
    </source>
</evidence>
<sequence length="274" mass="29566">MSTPADLLTFEHKPPPPGTARQADLGAVVYREWALLARNRVYLILGLAPMLIYLLLVNTSLSNLVQTVEYKGLAVGFAVFLLPMTLGMSVVSAAGTSAMAIFQEEMSGVATQLWSYPLRRSRFLMGKMIAGVSLVLGQSLLGLIAAVLIFEFPFDLEGWLALLVTLALASLAINGLYLAAAITVTDYQAFMVGSNLSLPVLVFSAPSMYTYDSMPTVLQWFSHVNPLTYAINGMRDASLFGFAEAGRDMAILAVMAIVGYTIGGRALLNRARNI</sequence>
<keyword evidence="5" id="KW-0046">Antibiotic resistance</keyword>
<dbReference type="Pfam" id="PF01061">
    <property type="entry name" value="ABC2_membrane"/>
    <property type="match status" value="1"/>
</dbReference>
<evidence type="ECO:0000256" key="1">
    <source>
        <dbReference type="ARBA" id="ARBA00004141"/>
    </source>
</evidence>
<keyword evidence="6" id="KW-1003">Cell membrane</keyword>
<comment type="subcellular location">
    <subcellularLocation>
        <location evidence="6">Cell membrane</location>
        <topology evidence="6">Multi-pass membrane protein</topology>
    </subcellularLocation>
    <subcellularLocation>
        <location evidence="1">Membrane</location>
        <topology evidence="1">Multi-pass membrane protein</topology>
    </subcellularLocation>
</comment>
<feature type="transmembrane region" description="Helical" evidence="6">
    <location>
        <begin position="123"/>
        <end position="150"/>
    </location>
</feature>
<gene>
    <name evidence="8" type="ORF">GT755_19195</name>
</gene>
<evidence type="ECO:0000256" key="4">
    <source>
        <dbReference type="ARBA" id="ARBA00023136"/>
    </source>
</evidence>
<keyword evidence="4 6" id="KW-0472">Membrane</keyword>
<dbReference type="InterPro" id="IPR047817">
    <property type="entry name" value="ABC2_TM_bact-type"/>
</dbReference>
<dbReference type="PANTHER" id="PTHR43229:SF2">
    <property type="entry name" value="NODULATION PROTEIN J"/>
    <property type="match status" value="1"/>
</dbReference>
<feature type="domain" description="ABC transmembrane type-2" evidence="7">
    <location>
        <begin position="41"/>
        <end position="270"/>
    </location>
</feature>
<dbReference type="InterPro" id="IPR000412">
    <property type="entry name" value="ABC_2_transport"/>
</dbReference>
<dbReference type="PANTHER" id="PTHR43229">
    <property type="entry name" value="NODULATION PROTEIN J"/>
    <property type="match status" value="1"/>
</dbReference>
<dbReference type="GO" id="GO:0140359">
    <property type="term" value="F:ABC-type transporter activity"/>
    <property type="evidence" value="ECO:0007669"/>
    <property type="project" value="InterPro"/>
</dbReference>
<name>A0A7C9NIZ5_9ACTN</name>
<feature type="transmembrane region" description="Helical" evidence="6">
    <location>
        <begin position="249"/>
        <end position="268"/>
    </location>
</feature>
<comment type="similarity">
    <text evidence="6">Belongs to the ABC-2 integral membrane protein family.</text>
</comment>
<feature type="transmembrane region" description="Helical" evidence="6">
    <location>
        <begin position="73"/>
        <end position="102"/>
    </location>
</feature>
<reference evidence="8 9" key="1">
    <citation type="submission" date="2020-01" db="EMBL/GenBank/DDBJ databases">
        <title>Herbidospora sp. NEAU-GS84 nov., a novel actinomycete isolated from soil.</title>
        <authorList>
            <person name="Han L."/>
        </authorList>
    </citation>
    <scope>NUCLEOTIDE SEQUENCE [LARGE SCALE GENOMIC DNA]</scope>
    <source>
        <strain evidence="8 9">NEAU-GS84</strain>
    </source>
</reference>
<proteinExistence type="inferred from homology"/>
<dbReference type="AlphaFoldDB" id="A0A7C9NIZ5"/>